<keyword evidence="3" id="KW-0328">Glycosyltransferase</keyword>
<feature type="transmembrane region" description="Helical" evidence="8">
    <location>
        <begin position="104"/>
        <end position="122"/>
    </location>
</feature>
<feature type="transmembrane region" description="Helical" evidence="8">
    <location>
        <begin position="299"/>
        <end position="316"/>
    </location>
</feature>
<dbReference type="GO" id="GO:0016763">
    <property type="term" value="F:pentosyltransferase activity"/>
    <property type="evidence" value="ECO:0007669"/>
    <property type="project" value="TreeGrafter"/>
</dbReference>
<name>Q47AC4_DECAR</name>
<dbReference type="eggNOG" id="COG1807">
    <property type="taxonomic scope" value="Bacteria"/>
</dbReference>
<keyword evidence="6 8" id="KW-1133">Transmembrane helix</keyword>
<evidence type="ECO:0000256" key="7">
    <source>
        <dbReference type="ARBA" id="ARBA00023136"/>
    </source>
</evidence>
<evidence type="ECO:0000259" key="9">
    <source>
        <dbReference type="Pfam" id="PF13231"/>
    </source>
</evidence>
<feature type="transmembrane region" description="Helical" evidence="8">
    <location>
        <begin position="267"/>
        <end position="287"/>
    </location>
</feature>
<dbReference type="STRING" id="159087.Daro_3478"/>
<feature type="transmembrane region" description="Helical" evidence="8">
    <location>
        <begin position="188"/>
        <end position="206"/>
    </location>
</feature>
<evidence type="ECO:0000256" key="5">
    <source>
        <dbReference type="ARBA" id="ARBA00022692"/>
    </source>
</evidence>
<dbReference type="PANTHER" id="PTHR33908:SF11">
    <property type="entry name" value="MEMBRANE PROTEIN"/>
    <property type="match status" value="1"/>
</dbReference>
<keyword evidence="5 8" id="KW-0812">Transmembrane</keyword>
<dbReference type="HOGENOM" id="CLU_016165_3_0_4"/>
<comment type="subcellular location">
    <subcellularLocation>
        <location evidence="1">Cell membrane</location>
        <topology evidence="1">Multi-pass membrane protein</topology>
    </subcellularLocation>
</comment>
<proteinExistence type="predicted"/>
<evidence type="ECO:0000256" key="6">
    <source>
        <dbReference type="ARBA" id="ARBA00022989"/>
    </source>
</evidence>
<evidence type="ECO:0000256" key="8">
    <source>
        <dbReference type="SAM" id="Phobius"/>
    </source>
</evidence>
<gene>
    <name evidence="10" type="ordered locus">Daro_3478</name>
</gene>
<keyword evidence="7 8" id="KW-0472">Membrane</keyword>
<feature type="transmembrane region" description="Helical" evidence="8">
    <location>
        <begin position="71"/>
        <end position="92"/>
    </location>
</feature>
<sequence>MFETSCPPATSTLLAPKKMGMSLPTRPPGQIGTLLALFIAVLAWRAIAFSLSNATLYVDEAQYWFWSQHLAWGYFSKPPGIAALIHLSTALFGDGPLGVKALTMLCYPLSALICWLIAQHLYDASTAFWAAIAALTLPIYSWLGLFASTDAPLTLLWLLGLWFYLRAIEHGRWMDWLMLGAACGLGLLSKYTMAVFIAALFLHLLCFHRTFLTSAKPWAAAGLSLALLAPNLLWNLANDFPTLRHTADITLNRHNGGGLKSLAEFWAAQWISFGPLLGSVVALILFRFRETWRDTPARLLLWFSLPLWAVVSVQALQGSANANWAAPAFGPMAILLVAWLRQRDQHKWLLTGVATNFALIGVIYHAPGLLAAANVSSQAKLNPFIRATGWDELGQQLRPLVQTHPNAVLIANNRTLLAHMAYELHGQQPRIASWNPEGVASDHFKLTMKLDAHRGGDALLLTEAAPDQEFTERFTHVEKLASLAAPLDTINSRHIEVYLLHEFQGY</sequence>
<dbReference type="OrthoDB" id="8933800at2"/>
<dbReference type="KEGG" id="dar:Daro_3478"/>
<protein>
    <recommendedName>
        <fullName evidence="9">Glycosyltransferase RgtA/B/C/D-like domain-containing protein</fullName>
    </recommendedName>
</protein>
<feature type="transmembrane region" description="Helical" evidence="8">
    <location>
        <begin position="153"/>
        <end position="168"/>
    </location>
</feature>
<dbReference type="GO" id="GO:0009103">
    <property type="term" value="P:lipopolysaccharide biosynthetic process"/>
    <property type="evidence" value="ECO:0007669"/>
    <property type="project" value="UniProtKB-ARBA"/>
</dbReference>
<keyword evidence="2" id="KW-1003">Cell membrane</keyword>
<feature type="domain" description="Glycosyltransferase RgtA/B/C/D-like" evidence="9">
    <location>
        <begin position="76"/>
        <end position="234"/>
    </location>
</feature>
<accession>Q47AC4</accession>
<dbReference type="AlphaFoldDB" id="Q47AC4"/>
<dbReference type="EMBL" id="CP000089">
    <property type="protein sequence ID" value="AAZ48207.1"/>
    <property type="molecule type" value="Genomic_DNA"/>
</dbReference>
<dbReference type="InterPro" id="IPR050297">
    <property type="entry name" value="LipidA_mod_glycosyltrf_83"/>
</dbReference>
<dbReference type="CAZy" id="GT83">
    <property type="family name" value="Glycosyltransferase Family 83"/>
</dbReference>
<evidence type="ECO:0000256" key="4">
    <source>
        <dbReference type="ARBA" id="ARBA00022679"/>
    </source>
</evidence>
<evidence type="ECO:0000256" key="1">
    <source>
        <dbReference type="ARBA" id="ARBA00004651"/>
    </source>
</evidence>
<reference evidence="10" key="1">
    <citation type="submission" date="2005-08" db="EMBL/GenBank/DDBJ databases">
        <title>Complete sequence of Dechloromonas aromatica RCB.</title>
        <authorList>
            <person name="Salinero K.K."/>
            <person name="Copeland A."/>
            <person name="Lucas S."/>
            <person name="Lapidus A."/>
            <person name="Barry K."/>
            <person name="Detter J.C."/>
            <person name="Glavina T."/>
            <person name="Hammon N."/>
            <person name="Israni S."/>
            <person name="Pitluck S."/>
            <person name="Di Bartolo G."/>
            <person name="Trong S."/>
            <person name="Schmutz J."/>
            <person name="Larimer F."/>
            <person name="Land M."/>
            <person name="Ivanova N."/>
            <person name="Richardson P."/>
        </authorList>
    </citation>
    <scope>NUCLEOTIDE SEQUENCE</scope>
    <source>
        <strain evidence="10">RCB</strain>
    </source>
</reference>
<dbReference type="Pfam" id="PF13231">
    <property type="entry name" value="PMT_2"/>
    <property type="match status" value="1"/>
</dbReference>
<feature type="transmembrane region" description="Helical" evidence="8">
    <location>
        <begin position="348"/>
        <end position="366"/>
    </location>
</feature>
<evidence type="ECO:0000256" key="2">
    <source>
        <dbReference type="ARBA" id="ARBA00022475"/>
    </source>
</evidence>
<evidence type="ECO:0000256" key="3">
    <source>
        <dbReference type="ARBA" id="ARBA00022676"/>
    </source>
</evidence>
<dbReference type="PANTHER" id="PTHR33908">
    <property type="entry name" value="MANNOSYLTRANSFERASE YKCB-RELATED"/>
    <property type="match status" value="1"/>
</dbReference>
<organism evidence="10">
    <name type="scientific">Dechloromonas aromatica (strain RCB)</name>
    <dbReference type="NCBI Taxonomy" id="159087"/>
    <lineage>
        <taxon>Bacteria</taxon>
        <taxon>Pseudomonadati</taxon>
        <taxon>Pseudomonadota</taxon>
        <taxon>Betaproteobacteria</taxon>
        <taxon>Rhodocyclales</taxon>
        <taxon>Azonexaceae</taxon>
        <taxon>Dechloromonas</taxon>
    </lineage>
</organism>
<dbReference type="GO" id="GO:0005886">
    <property type="term" value="C:plasma membrane"/>
    <property type="evidence" value="ECO:0007669"/>
    <property type="project" value="UniProtKB-SubCell"/>
</dbReference>
<feature type="transmembrane region" description="Helical" evidence="8">
    <location>
        <begin position="322"/>
        <end position="341"/>
    </location>
</feature>
<evidence type="ECO:0000313" key="10">
    <source>
        <dbReference type="EMBL" id="AAZ48207.1"/>
    </source>
</evidence>
<dbReference type="InterPro" id="IPR038731">
    <property type="entry name" value="RgtA/B/C-like"/>
</dbReference>
<feature type="transmembrane region" description="Helical" evidence="8">
    <location>
        <begin position="31"/>
        <end position="51"/>
    </location>
</feature>
<keyword evidence="4" id="KW-0808">Transferase</keyword>
<feature type="transmembrane region" description="Helical" evidence="8">
    <location>
        <begin position="128"/>
        <end position="146"/>
    </location>
</feature>